<name>A0AAJ1BZ25_9HYPH</name>
<sequence length="258" mass="27249">MTVLFTIENGVARVTIDRPDRMNAVDAATADELEHIWQAIEADASVRCVVLTGSGSRAFSAGADLKSDSGKSGLEYWAAASINGFGGIACRASLTVPVIARVNGLALGGGMEMVLGADIVIAADHVRFGLPEAKVGRLPLDGGMVMLQRLIPRNIAAGLMMTGRMMSAADAARYGLVNAVVSEGELDDEVARWVDDILACAPLSVKAIKRSIRATAHLSDTDARALKTPELIHALNSEDSAEGVAAFREKRPPQWRGK</sequence>
<dbReference type="GO" id="GO:0016829">
    <property type="term" value="F:lyase activity"/>
    <property type="evidence" value="ECO:0007669"/>
    <property type="project" value="UniProtKB-KW"/>
</dbReference>
<evidence type="ECO:0000313" key="6">
    <source>
        <dbReference type="Proteomes" id="UP001155079"/>
    </source>
</evidence>
<protein>
    <submittedName>
        <fullName evidence="5">Enoyl-CoA hydratase-related protein</fullName>
    </submittedName>
</protein>
<gene>
    <name evidence="4" type="ORF">NBH20_15025</name>
    <name evidence="5" type="ORF">NBH21_19245</name>
</gene>
<dbReference type="RefSeq" id="WP_250912887.1">
    <property type="nucleotide sequence ID" value="NZ_JAMQAY010000006.1"/>
</dbReference>
<dbReference type="AlphaFoldDB" id="A0AAJ1BZ25"/>
<dbReference type="EMBL" id="JAMQAY010000006">
    <property type="protein sequence ID" value="MCM2402479.1"/>
    <property type="molecule type" value="Genomic_DNA"/>
</dbReference>
<accession>A0AAJ1BZ25</accession>
<evidence type="ECO:0000313" key="7">
    <source>
        <dbReference type="Proteomes" id="UP001155380"/>
    </source>
</evidence>
<evidence type="ECO:0000313" key="5">
    <source>
        <dbReference type="EMBL" id="MCO5958919.1"/>
    </source>
</evidence>
<dbReference type="Gene3D" id="3.90.226.10">
    <property type="entry name" value="2-enoyl-CoA Hydratase, Chain A, domain 1"/>
    <property type="match status" value="1"/>
</dbReference>
<dbReference type="InterPro" id="IPR001753">
    <property type="entry name" value="Enoyl-CoA_hydra/iso"/>
</dbReference>
<dbReference type="Proteomes" id="UP001155380">
    <property type="component" value="Unassembled WGS sequence"/>
</dbReference>
<dbReference type="SUPFAM" id="SSF52096">
    <property type="entry name" value="ClpP/crotonase"/>
    <property type="match status" value="1"/>
</dbReference>
<dbReference type="GO" id="GO:0006635">
    <property type="term" value="P:fatty acid beta-oxidation"/>
    <property type="evidence" value="ECO:0007669"/>
    <property type="project" value="TreeGrafter"/>
</dbReference>
<dbReference type="Proteomes" id="UP001155079">
    <property type="component" value="Unassembled WGS sequence"/>
</dbReference>
<comment type="caution">
    <text evidence="5">The sequence shown here is derived from an EMBL/GenBank/DDBJ whole genome shotgun (WGS) entry which is preliminary data.</text>
</comment>
<dbReference type="Gene3D" id="1.10.12.10">
    <property type="entry name" value="Lyase 2-enoyl-coa Hydratase, Chain A, domain 2"/>
    <property type="match status" value="1"/>
</dbReference>
<reference evidence="5 6" key="1">
    <citation type="submission" date="2022-06" db="EMBL/GenBank/DDBJ databases">
        <authorList>
            <person name="Sun Q."/>
        </authorList>
    </citation>
    <scope>NUCLEOTIDE SEQUENCE</scope>
    <source>
        <strain evidence="5">S101</strain>
        <strain evidence="4 6">S153</strain>
    </source>
</reference>
<dbReference type="InterPro" id="IPR029045">
    <property type="entry name" value="ClpP/crotonase-like_dom_sf"/>
</dbReference>
<dbReference type="EMBL" id="JAMXLX010000006">
    <property type="protein sequence ID" value="MCO5958919.1"/>
    <property type="molecule type" value="Genomic_DNA"/>
</dbReference>
<keyword evidence="2" id="KW-0456">Lyase</keyword>
<dbReference type="PANTHER" id="PTHR11941">
    <property type="entry name" value="ENOYL-COA HYDRATASE-RELATED"/>
    <property type="match status" value="1"/>
</dbReference>
<evidence type="ECO:0000256" key="3">
    <source>
        <dbReference type="RuleBase" id="RU003707"/>
    </source>
</evidence>
<dbReference type="PANTHER" id="PTHR11941:SF54">
    <property type="entry name" value="ENOYL-COA HYDRATASE, MITOCHONDRIAL"/>
    <property type="match status" value="1"/>
</dbReference>
<organism evidence="5 7">
    <name type="scientific">Ciceribacter sichuanensis</name>
    <dbReference type="NCBI Taxonomy" id="2949647"/>
    <lineage>
        <taxon>Bacteria</taxon>
        <taxon>Pseudomonadati</taxon>
        <taxon>Pseudomonadota</taxon>
        <taxon>Alphaproteobacteria</taxon>
        <taxon>Hyphomicrobiales</taxon>
        <taxon>Rhizobiaceae</taxon>
        <taxon>Ciceribacter</taxon>
    </lineage>
</organism>
<evidence type="ECO:0000256" key="2">
    <source>
        <dbReference type="ARBA" id="ARBA00023239"/>
    </source>
</evidence>
<evidence type="ECO:0000256" key="1">
    <source>
        <dbReference type="ARBA" id="ARBA00005254"/>
    </source>
</evidence>
<dbReference type="CDD" id="cd06558">
    <property type="entry name" value="crotonase-like"/>
    <property type="match status" value="1"/>
</dbReference>
<comment type="similarity">
    <text evidence="1 3">Belongs to the enoyl-CoA hydratase/isomerase family.</text>
</comment>
<evidence type="ECO:0000313" key="4">
    <source>
        <dbReference type="EMBL" id="MCM2402479.1"/>
    </source>
</evidence>
<dbReference type="InterPro" id="IPR018376">
    <property type="entry name" value="Enoyl-CoA_hyd/isom_CS"/>
</dbReference>
<keyword evidence="6" id="KW-1185">Reference proteome</keyword>
<proteinExistence type="inferred from homology"/>
<dbReference type="Pfam" id="PF00378">
    <property type="entry name" value="ECH_1"/>
    <property type="match status" value="1"/>
</dbReference>
<dbReference type="InterPro" id="IPR014748">
    <property type="entry name" value="Enoyl-CoA_hydra_C"/>
</dbReference>
<dbReference type="PROSITE" id="PS00166">
    <property type="entry name" value="ENOYL_COA_HYDRATASE"/>
    <property type="match status" value="1"/>
</dbReference>